<organism evidence="4">
    <name type="scientific">Dicentrarchus labrax</name>
    <name type="common">European seabass</name>
    <name type="synonym">Morone labrax</name>
    <dbReference type="NCBI Taxonomy" id="13489"/>
    <lineage>
        <taxon>Eukaryota</taxon>
        <taxon>Metazoa</taxon>
        <taxon>Chordata</taxon>
        <taxon>Craniata</taxon>
        <taxon>Vertebrata</taxon>
        <taxon>Euteleostomi</taxon>
        <taxon>Actinopterygii</taxon>
        <taxon>Neopterygii</taxon>
        <taxon>Teleostei</taxon>
        <taxon>Neoteleostei</taxon>
        <taxon>Acanthomorphata</taxon>
        <taxon>Eupercaria</taxon>
        <taxon>Moronidae</taxon>
        <taxon>Dicentrarchus</taxon>
    </lineage>
</organism>
<reference evidence="4" key="2">
    <citation type="journal article" date="2011" name="Genomics">
        <title>Directed sequencing and annotation of three Dicentrarchus labrax L. chromosomes by applying Sanger- and pyrosequencing technologies on pooled DNA of comparatively mapped BAC clones.</title>
        <authorList>
            <person name="Kuhl H."/>
            <person name="Tine M."/>
            <person name="Beck A."/>
            <person name="Timmermann B."/>
            <person name="Kodira C."/>
            <person name="Reinhardt R."/>
        </authorList>
    </citation>
    <scope>NUCLEOTIDE SEQUENCE</scope>
</reference>
<evidence type="ECO:0000313" key="4">
    <source>
        <dbReference type="EMBL" id="CBN82131.1"/>
    </source>
</evidence>
<protein>
    <recommendedName>
        <fullName evidence="5">TNFAIP3-interacting protein 3</fullName>
    </recommendedName>
</protein>
<name>E6ZJ97_DICLA</name>
<dbReference type="GO" id="GO:0005737">
    <property type="term" value="C:cytoplasm"/>
    <property type="evidence" value="ECO:0007669"/>
    <property type="project" value="UniProtKB-ARBA"/>
</dbReference>
<dbReference type="GO" id="GO:0043122">
    <property type="term" value="P:regulation of canonical NF-kappaB signal transduction"/>
    <property type="evidence" value="ECO:0007669"/>
    <property type="project" value="UniProtKB-ARBA"/>
</dbReference>
<dbReference type="PANTHER" id="PTHR31882">
    <property type="entry name" value="TNFAIP3-INTERACTING PROTEIN COILED COIL FAMILY MEMBER"/>
    <property type="match status" value="1"/>
</dbReference>
<feature type="compositionally biased region" description="Polar residues" evidence="3">
    <location>
        <begin position="13"/>
        <end position="24"/>
    </location>
</feature>
<keyword evidence="1 2" id="KW-0175">Coiled coil</keyword>
<feature type="compositionally biased region" description="Basic and acidic residues" evidence="3">
    <location>
        <begin position="1"/>
        <end position="12"/>
    </location>
</feature>
<evidence type="ECO:0000256" key="2">
    <source>
        <dbReference type="SAM" id="Coils"/>
    </source>
</evidence>
<evidence type="ECO:0008006" key="5">
    <source>
        <dbReference type="Google" id="ProtNLM"/>
    </source>
</evidence>
<reference evidence="4" key="3">
    <citation type="journal article" date="2011" name="Mar. Genomics">
        <title>Comparative analysis of intronless genes in teleost fish genomes: Insights into their evolution and molecular function.</title>
        <authorList>
            <person name="Tine M."/>
            <person name="Kuhl H."/>
            <person name="Beck A."/>
            <person name="Bargelloni L."/>
            <person name="Reinhardt R."/>
        </authorList>
    </citation>
    <scope>NUCLEOTIDE SEQUENCE</scope>
</reference>
<feature type="coiled-coil region" evidence="2">
    <location>
        <begin position="155"/>
        <end position="182"/>
    </location>
</feature>
<gene>
    <name evidence="4" type="ORF">DLA_XVIII03890</name>
</gene>
<evidence type="ECO:0000256" key="3">
    <source>
        <dbReference type="SAM" id="MobiDB-lite"/>
    </source>
</evidence>
<feature type="region of interest" description="Disordered" evidence="3">
    <location>
        <begin position="1"/>
        <end position="32"/>
    </location>
</feature>
<dbReference type="PANTHER" id="PTHR31882:SF2">
    <property type="entry name" value="TNFAIP3-INTERACTING PROTEIN 3"/>
    <property type="match status" value="1"/>
</dbReference>
<evidence type="ECO:0000256" key="1">
    <source>
        <dbReference type="ARBA" id="ARBA00023054"/>
    </source>
</evidence>
<dbReference type="EMBL" id="FQ310508">
    <property type="protein sequence ID" value="CBN82131.1"/>
    <property type="molecule type" value="Genomic_DNA"/>
</dbReference>
<sequence>MSLHKNTTDRPSVESSQGGETVTTDIKKTHRLYPSLPNMDRYEIHSVGEKLHTGAGHHPHSLLGDTQSEALAACSDVRMKAQILILEEQRQELLSINEKWSKEYRTMKQYYREKVQDLKALLQHDYSHFEEETCEEGEKNMTLYKKDKERTRTGDRDVSSELLKAQKEAKELQAQNSTLVRKGQHQQEEIRRLNKALEEALQPLDVSKETLQDLWKHQVSFVHHHKCLVISCRELEDKIDTTLMSVRKI</sequence>
<reference evidence="4" key="1">
    <citation type="journal article" date="2011" name="Comp. Biochem. Physiol. Part D Genomics Proteomics">
        <title>Analysis of single nucleotide polymorphisms in three chromosomes of European sea bass Dicentrarchus labrax.</title>
        <authorList>
            <person name="Kuhl H."/>
            <person name="Tine M."/>
            <person name="Hecht J."/>
            <person name="Knaust F."/>
            <person name="Reinhardt R."/>
        </authorList>
    </citation>
    <scope>NUCLEOTIDE SEQUENCE</scope>
</reference>
<dbReference type="GO" id="GO:0006357">
    <property type="term" value="P:regulation of transcription by RNA polymerase II"/>
    <property type="evidence" value="ECO:0007669"/>
    <property type="project" value="TreeGrafter"/>
</dbReference>
<dbReference type="AlphaFoldDB" id="E6ZJ97"/>
<proteinExistence type="predicted"/>
<accession>E6ZJ97</accession>
<dbReference type="GO" id="GO:0071222">
    <property type="term" value="P:cellular response to lipopolysaccharide"/>
    <property type="evidence" value="ECO:0007669"/>
    <property type="project" value="TreeGrafter"/>
</dbReference>